<dbReference type="Gene3D" id="2.60.120.10">
    <property type="entry name" value="Jelly Rolls"/>
    <property type="match status" value="1"/>
</dbReference>
<dbReference type="AlphaFoldDB" id="A0A6J7CHM7"/>
<accession>A0A6J7CHM7</accession>
<dbReference type="InterPro" id="IPR014710">
    <property type="entry name" value="RmlC-like_jellyroll"/>
</dbReference>
<dbReference type="InterPro" id="IPR011051">
    <property type="entry name" value="RmlC_Cupin_sf"/>
</dbReference>
<dbReference type="SUPFAM" id="SSF51182">
    <property type="entry name" value="RmlC-like cupins"/>
    <property type="match status" value="1"/>
</dbReference>
<gene>
    <name evidence="1" type="ORF">UFOPK3402_00031</name>
</gene>
<name>A0A6J7CHM7_9ZZZZ</name>
<evidence type="ECO:0000313" key="1">
    <source>
        <dbReference type="EMBL" id="CAB4857476.1"/>
    </source>
</evidence>
<dbReference type="EMBL" id="CAFBLS010000002">
    <property type="protein sequence ID" value="CAB4857476.1"/>
    <property type="molecule type" value="Genomic_DNA"/>
</dbReference>
<sequence length="123" mass="14182">MAARIVATETFDREDYAEELKAAPENLAVGTRMWFENHAIRVWEVRLAPGERGPFHAHTQRYFWTVVQGGLGRQRSQDGSMITREYSAGDTNYSEHSPEDPWFHDFENVGDGDMLFMTVELLE</sequence>
<organism evidence="1">
    <name type="scientific">freshwater metagenome</name>
    <dbReference type="NCBI Taxonomy" id="449393"/>
    <lineage>
        <taxon>unclassified sequences</taxon>
        <taxon>metagenomes</taxon>
        <taxon>ecological metagenomes</taxon>
    </lineage>
</organism>
<proteinExistence type="predicted"/>
<reference evidence="1" key="1">
    <citation type="submission" date="2020-05" db="EMBL/GenBank/DDBJ databases">
        <authorList>
            <person name="Chiriac C."/>
            <person name="Salcher M."/>
            <person name="Ghai R."/>
            <person name="Kavagutti S V."/>
        </authorList>
    </citation>
    <scope>NUCLEOTIDE SEQUENCE</scope>
</reference>
<protein>
    <submittedName>
        <fullName evidence="1">Unannotated protein</fullName>
    </submittedName>
</protein>